<dbReference type="Proteomes" id="UP001165065">
    <property type="component" value="Unassembled WGS sequence"/>
</dbReference>
<dbReference type="InterPro" id="IPR011992">
    <property type="entry name" value="EF-hand-dom_pair"/>
</dbReference>
<feature type="signal peptide" evidence="1">
    <location>
        <begin position="1"/>
        <end position="29"/>
    </location>
</feature>
<evidence type="ECO:0000313" key="2">
    <source>
        <dbReference type="EMBL" id="GMI41955.1"/>
    </source>
</evidence>
<evidence type="ECO:0000256" key="1">
    <source>
        <dbReference type="SAM" id="SignalP"/>
    </source>
</evidence>
<proteinExistence type="predicted"/>
<protein>
    <submittedName>
        <fullName evidence="2">Uncharacterized protein</fullName>
    </submittedName>
</protein>
<dbReference type="Gene3D" id="1.10.238.10">
    <property type="entry name" value="EF-hand"/>
    <property type="match status" value="1"/>
</dbReference>
<sequence>MSPKNRSVRQLSFDLFVVLLSLLSPKTSVNKKFDYLFDSLAGEGKDVLSRHSMMEWFRLSIGHEVPERTLEIMCEKAMGDEAAEISKEKFRQLCDKVGAEQKLTAHY</sequence>
<keyword evidence="3" id="KW-1185">Reference proteome</keyword>
<evidence type="ECO:0000313" key="3">
    <source>
        <dbReference type="Proteomes" id="UP001165065"/>
    </source>
</evidence>
<dbReference type="EMBL" id="BRYA01000162">
    <property type="protein sequence ID" value="GMI41955.1"/>
    <property type="molecule type" value="Genomic_DNA"/>
</dbReference>
<keyword evidence="1" id="KW-0732">Signal</keyword>
<dbReference type="SUPFAM" id="SSF47473">
    <property type="entry name" value="EF-hand"/>
    <property type="match status" value="1"/>
</dbReference>
<dbReference type="AlphaFoldDB" id="A0A9W7GE74"/>
<organism evidence="2 3">
    <name type="scientific">Triparma columacea</name>
    <dbReference type="NCBI Taxonomy" id="722753"/>
    <lineage>
        <taxon>Eukaryota</taxon>
        <taxon>Sar</taxon>
        <taxon>Stramenopiles</taxon>
        <taxon>Ochrophyta</taxon>
        <taxon>Bolidophyceae</taxon>
        <taxon>Parmales</taxon>
        <taxon>Triparmaceae</taxon>
        <taxon>Triparma</taxon>
    </lineage>
</organism>
<reference evidence="3" key="1">
    <citation type="journal article" date="2023" name="Commun. Biol.">
        <title>Genome analysis of Parmales, the sister group of diatoms, reveals the evolutionary specialization of diatoms from phago-mixotrophs to photoautotrophs.</title>
        <authorList>
            <person name="Ban H."/>
            <person name="Sato S."/>
            <person name="Yoshikawa S."/>
            <person name="Yamada K."/>
            <person name="Nakamura Y."/>
            <person name="Ichinomiya M."/>
            <person name="Sato N."/>
            <person name="Blanc-Mathieu R."/>
            <person name="Endo H."/>
            <person name="Kuwata A."/>
            <person name="Ogata H."/>
        </authorList>
    </citation>
    <scope>NUCLEOTIDE SEQUENCE [LARGE SCALE GENOMIC DNA]</scope>
</reference>
<comment type="caution">
    <text evidence="2">The sequence shown here is derived from an EMBL/GenBank/DDBJ whole genome shotgun (WGS) entry which is preliminary data.</text>
</comment>
<accession>A0A9W7GE74</accession>
<name>A0A9W7GE74_9STRA</name>
<gene>
    <name evidence="2" type="ORF">TrCOL_g13757</name>
</gene>
<feature type="chain" id="PRO_5040870168" evidence="1">
    <location>
        <begin position="30"/>
        <end position="107"/>
    </location>
</feature>